<sequence>MDGDQRSAPPKFVGWSLYMKVRGNIFEDNLNFGTGDTIINLIDGGLGQLQDYFQPNGIIRNKQRQDPPSRAYVANGHDFSLEMGEPFNHLYVGDGIIPNRYYSGNFIRSDLQSVINSADDLYPSQLYITVFGKVKPYIITSFNKPLLQLDTRGEDQIEL</sequence>
<protein>
    <submittedName>
        <fullName evidence="1">Uncharacterized protein</fullName>
    </submittedName>
</protein>
<accession>A0A5J4U2L6</accession>
<organism evidence="1 2">
    <name type="scientific">Streblomastix strix</name>
    <dbReference type="NCBI Taxonomy" id="222440"/>
    <lineage>
        <taxon>Eukaryota</taxon>
        <taxon>Metamonada</taxon>
        <taxon>Preaxostyla</taxon>
        <taxon>Oxymonadida</taxon>
        <taxon>Streblomastigidae</taxon>
        <taxon>Streblomastix</taxon>
    </lineage>
</organism>
<name>A0A5J4U2L6_9EUKA</name>
<proteinExistence type="predicted"/>
<comment type="caution">
    <text evidence="1">The sequence shown here is derived from an EMBL/GenBank/DDBJ whole genome shotgun (WGS) entry which is preliminary data.</text>
</comment>
<reference evidence="1 2" key="1">
    <citation type="submission" date="2019-03" db="EMBL/GenBank/DDBJ databases">
        <title>Single cell metagenomics reveals metabolic interactions within the superorganism composed of flagellate Streblomastix strix and complex community of Bacteroidetes bacteria on its surface.</title>
        <authorList>
            <person name="Treitli S.C."/>
            <person name="Kolisko M."/>
            <person name="Husnik F."/>
            <person name="Keeling P."/>
            <person name="Hampl V."/>
        </authorList>
    </citation>
    <scope>NUCLEOTIDE SEQUENCE [LARGE SCALE GENOMIC DNA]</scope>
    <source>
        <strain evidence="1">ST1C</strain>
    </source>
</reference>
<evidence type="ECO:0000313" key="1">
    <source>
        <dbReference type="EMBL" id="KAA6364252.1"/>
    </source>
</evidence>
<evidence type="ECO:0000313" key="2">
    <source>
        <dbReference type="Proteomes" id="UP000324800"/>
    </source>
</evidence>
<gene>
    <name evidence="1" type="ORF">EZS28_040221</name>
</gene>
<dbReference type="Proteomes" id="UP000324800">
    <property type="component" value="Unassembled WGS sequence"/>
</dbReference>
<dbReference type="AlphaFoldDB" id="A0A5J4U2L6"/>
<dbReference type="EMBL" id="SNRW01021891">
    <property type="protein sequence ID" value="KAA6364252.1"/>
    <property type="molecule type" value="Genomic_DNA"/>
</dbReference>